<dbReference type="PROSITE" id="PS50112">
    <property type="entry name" value="PAS"/>
    <property type="match status" value="1"/>
</dbReference>
<evidence type="ECO:0000313" key="9">
    <source>
        <dbReference type="EMBL" id="NYD58105.1"/>
    </source>
</evidence>
<evidence type="ECO:0000259" key="8">
    <source>
        <dbReference type="PROSITE" id="PS50113"/>
    </source>
</evidence>
<evidence type="ECO:0000313" key="10">
    <source>
        <dbReference type="Proteomes" id="UP000516957"/>
    </source>
</evidence>
<sequence length="245" mass="27286">MTAHEHPTEPLQEQLAQERAARRLAEQQLADLVARVDNAQRLATMGDYDWHVATDTNTWSDELYRIYGYEPGSIEPSYAVFLEHVHPDDRERVTEVHRHAYATGEPYEMLERIVRPDGEVRHLSSNGQVVCDASGTPLRFRGTCIDVTERVLAEQEREEAARRLGEVQQRRRQASEINDNVVQGLTAALYAGQLGDHVRAADYVQQTLAAACRMMTELMDVPGAGDPTLVRSQAADLGGGPGLDP</sequence>
<dbReference type="NCBIfam" id="TIGR00229">
    <property type="entry name" value="sensory_box"/>
    <property type="match status" value="1"/>
</dbReference>
<dbReference type="GO" id="GO:0004673">
    <property type="term" value="F:protein histidine kinase activity"/>
    <property type="evidence" value="ECO:0007669"/>
    <property type="project" value="UniProtKB-EC"/>
</dbReference>
<dbReference type="RefSeq" id="WP_179615767.1">
    <property type="nucleotide sequence ID" value="NZ_CP059163.1"/>
</dbReference>
<comment type="catalytic activity">
    <reaction evidence="1">
        <text>ATP + protein L-histidine = ADP + protein N-phospho-L-histidine.</text>
        <dbReference type="EC" id="2.7.13.3"/>
    </reaction>
</comment>
<protein>
    <recommendedName>
        <fullName evidence="2">histidine kinase</fullName>
        <ecNumber evidence="2">2.7.13.3</ecNumber>
    </recommendedName>
</protein>
<dbReference type="InterPro" id="IPR000014">
    <property type="entry name" value="PAS"/>
</dbReference>
<evidence type="ECO:0000256" key="2">
    <source>
        <dbReference type="ARBA" id="ARBA00012438"/>
    </source>
</evidence>
<organism evidence="9 10">
    <name type="scientific">Nocardioides marinisabuli</name>
    <dbReference type="NCBI Taxonomy" id="419476"/>
    <lineage>
        <taxon>Bacteria</taxon>
        <taxon>Bacillati</taxon>
        <taxon>Actinomycetota</taxon>
        <taxon>Actinomycetes</taxon>
        <taxon>Propionibacteriales</taxon>
        <taxon>Nocardioidaceae</taxon>
        <taxon>Nocardioides</taxon>
    </lineage>
</organism>
<dbReference type="Proteomes" id="UP000516957">
    <property type="component" value="Unassembled WGS sequence"/>
</dbReference>
<evidence type="ECO:0000256" key="3">
    <source>
        <dbReference type="ARBA" id="ARBA00022553"/>
    </source>
</evidence>
<keyword evidence="10" id="KW-1185">Reference proteome</keyword>
<dbReference type="Gene3D" id="3.30.450.20">
    <property type="entry name" value="PAS domain"/>
    <property type="match status" value="1"/>
</dbReference>
<dbReference type="InterPro" id="IPR035965">
    <property type="entry name" value="PAS-like_dom_sf"/>
</dbReference>
<keyword evidence="3" id="KW-0597">Phosphoprotein</keyword>
<dbReference type="SMART" id="SM00086">
    <property type="entry name" value="PAC"/>
    <property type="match status" value="1"/>
</dbReference>
<reference evidence="9 10" key="1">
    <citation type="submission" date="2020-07" db="EMBL/GenBank/DDBJ databases">
        <title>Sequencing the genomes of 1000 actinobacteria strains.</title>
        <authorList>
            <person name="Klenk H.-P."/>
        </authorList>
    </citation>
    <scope>NUCLEOTIDE SEQUENCE [LARGE SCALE GENOMIC DNA]</scope>
    <source>
        <strain evidence="9 10">DSM 18965</strain>
    </source>
</reference>
<keyword evidence="5" id="KW-0418">Kinase</keyword>
<comment type="caution">
    <text evidence="9">The sequence shown here is derived from an EMBL/GenBank/DDBJ whole genome shotgun (WGS) entry which is preliminary data.</text>
</comment>
<feature type="domain" description="PAS" evidence="7">
    <location>
        <begin position="59"/>
        <end position="104"/>
    </location>
</feature>
<accession>A0A7Y9JR42</accession>
<dbReference type="PANTHER" id="PTHR43304:SF1">
    <property type="entry name" value="PAC DOMAIN-CONTAINING PROTEIN"/>
    <property type="match status" value="1"/>
</dbReference>
<dbReference type="CDD" id="cd00130">
    <property type="entry name" value="PAS"/>
    <property type="match status" value="1"/>
</dbReference>
<dbReference type="PANTHER" id="PTHR43304">
    <property type="entry name" value="PHYTOCHROME-LIKE PROTEIN CPH1"/>
    <property type="match status" value="1"/>
</dbReference>
<dbReference type="InterPro" id="IPR013655">
    <property type="entry name" value="PAS_fold_3"/>
</dbReference>
<dbReference type="Pfam" id="PF08447">
    <property type="entry name" value="PAS_3"/>
    <property type="match status" value="1"/>
</dbReference>
<evidence type="ECO:0000259" key="7">
    <source>
        <dbReference type="PROSITE" id="PS50112"/>
    </source>
</evidence>
<feature type="domain" description="PAC" evidence="8">
    <location>
        <begin position="107"/>
        <end position="159"/>
    </location>
</feature>
<keyword evidence="4" id="KW-0808">Transferase</keyword>
<dbReference type="SUPFAM" id="SSF55785">
    <property type="entry name" value="PYP-like sensor domain (PAS domain)"/>
    <property type="match status" value="1"/>
</dbReference>
<dbReference type="FunFam" id="3.30.450.20:FF:000088">
    <property type="entry name" value="Sensory transduction histidine kinase"/>
    <property type="match status" value="1"/>
</dbReference>
<dbReference type="EMBL" id="JACCBE010000001">
    <property type="protein sequence ID" value="NYD58105.1"/>
    <property type="molecule type" value="Genomic_DNA"/>
</dbReference>
<evidence type="ECO:0000256" key="1">
    <source>
        <dbReference type="ARBA" id="ARBA00000085"/>
    </source>
</evidence>
<evidence type="ECO:0000256" key="6">
    <source>
        <dbReference type="SAM" id="Coils"/>
    </source>
</evidence>
<gene>
    <name evidence="9" type="ORF">BKA08_002343</name>
</gene>
<feature type="coiled-coil region" evidence="6">
    <location>
        <begin position="15"/>
        <end position="42"/>
    </location>
</feature>
<dbReference type="InterPro" id="IPR000700">
    <property type="entry name" value="PAS-assoc_C"/>
</dbReference>
<evidence type="ECO:0000256" key="5">
    <source>
        <dbReference type="ARBA" id="ARBA00022777"/>
    </source>
</evidence>
<dbReference type="Gene3D" id="2.10.70.100">
    <property type="match status" value="1"/>
</dbReference>
<proteinExistence type="predicted"/>
<dbReference type="PROSITE" id="PS50113">
    <property type="entry name" value="PAC"/>
    <property type="match status" value="1"/>
</dbReference>
<feature type="coiled-coil region" evidence="6">
    <location>
        <begin position="150"/>
        <end position="177"/>
    </location>
</feature>
<name>A0A7Y9JR42_9ACTN</name>
<evidence type="ECO:0000256" key="4">
    <source>
        <dbReference type="ARBA" id="ARBA00022679"/>
    </source>
</evidence>
<dbReference type="InterPro" id="IPR052162">
    <property type="entry name" value="Sensor_kinase/Photoreceptor"/>
</dbReference>
<keyword evidence="6" id="KW-0175">Coiled coil</keyword>
<dbReference type="AlphaFoldDB" id="A0A7Y9JR42"/>
<dbReference type="EC" id="2.7.13.3" evidence="2"/>
<dbReference type="InterPro" id="IPR001610">
    <property type="entry name" value="PAC"/>
</dbReference>